<name>A0AAW2ET87_9HYME</name>
<proteinExistence type="predicted"/>
<evidence type="ECO:0000313" key="1">
    <source>
        <dbReference type="EMBL" id="KAL0106075.1"/>
    </source>
</evidence>
<reference evidence="1 2" key="1">
    <citation type="submission" date="2023-03" db="EMBL/GenBank/DDBJ databases">
        <title>High recombination rates correlate with genetic variation in Cardiocondyla obscurior ants.</title>
        <authorList>
            <person name="Errbii M."/>
        </authorList>
    </citation>
    <scope>NUCLEOTIDE SEQUENCE [LARGE SCALE GENOMIC DNA]</scope>
    <source>
        <strain evidence="1">Alpha-2009</strain>
        <tissue evidence="1">Whole body</tissue>
    </source>
</reference>
<evidence type="ECO:0000313" key="2">
    <source>
        <dbReference type="Proteomes" id="UP001430953"/>
    </source>
</evidence>
<accession>A0AAW2ET87</accession>
<dbReference type="EMBL" id="JADYXP020000018">
    <property type="protein sequence ID" value="KAL0106075.1"/>
    <property type="molecule type" value="Genomic_DNA"/>
</dbReference>
<dbReference type="Proteomes" id="UP001430953">
    <property type="component" value="Unassembled WGS sequence"/>
</dbReference>
<dbReference type="AlphaFoldDB" id="A0AAW2ET87"/>
<comment type="caution">
    <text evidence="1">The sequence shown here is derived from an EMBL/GenBank/DDBJ whole genome shotgun (WGS) entry which is preliminary data.</text>
</comment>
<sequence>MLALLKCRKKFSVFKQQYNYYKNSYISIKIFIRRLGLRSNEVFGVVHACVEGLRLINLFEVASIIQEIRQRFKYKRKLERR</sequence>
<organism evidence="1 2">
    <name type="scientific">Cardiocondyla obscurior</name>
    <dbReference type="NCBI Taxonomy" id="286306"/>
    <lineage>
        <taxon>Eukaryota</taxon>
        <taxon>Metazoa</taxon>
        <taxon>Ecdysozoa</taxon>
        <taxon>Arthropoda</taxon>
        <taxon>Hexapoda</taxon>
        <taxon>Insecta</taxon>
        <taxon>Pterygota</taxon>
        <taxon>Neoptera</taxon>
        <taxon>Endopterygota</taxon>
        <taxon>Hymenoptera</taxon>
        <taxon>Apocrita</taxon>
        <taxon>Aculeata</taxon>
        <taxon>Formicoidea</taxon>
        <taxon>Formicidae</taxon>
        <taxon>Myrmicinae</taxon>
        <taxon>Cardiocondyla</taxon>
    </lineage>
</organism>
<protein>
    <submittedName>
        <fullName evidence="1">Uncharacterized protein</fullName>
    </submittedName>
</protein>
<keyword evidence="2" id="KW-1185">Reference proteome</keyword>
<gene>
    <name evidence="1" type="ORF">PUN28_016066</name>
</gene>